<evidence type="ECO:0000313" key="4">
    <source>
        <dbReference type="Proteomes" id="UP001189303"/>
    </source>
</evidence>
<keyword evidence="4" id="KW-1185">Reference proteome</keyword>
<dbReference type="AlphaFoldDB" id="A0A2P4RMD3"/>
<sequence>MKLAARYSATQFSLHRTWVEWCAVFLPAVLLLAPIRNAVESSMALQMLAEFPFVMASGFAASRMVSRRIGDGRAFEAIMHMGLVPLLGATLCLMFWMVPLGLDLARLDAGIDAAKLASLFIAGGALQHGLRRAPGGGLVFFAGNLIWMLATVGLLFHDTPTRLCASYLMDDQRLTGIGLVAYAIAVAIGIVLHLRRLPGFGFSFLAQDRDTDEQ</sequence>
<proteinExistence type="predicted"/>
<keyword evidence="1" id="KW-0472">Membrane</keyword>
<organism evidence="3 5">
    <name type="scientific">Ralstonia pickettii</name>
    <name type="common">Burkholderia pickettii</name>
    <dbReference type="NCBI Taxonomy" id="329"/>
    <lineage>
        <taxon>Bacteria</taxon>
        <taxon>Pseudomonadati</taxon>
        <taxon>Pseudomonadota</taxon>
        <taxon>Betaproteobacteria</taxon>
        <taxon>Burkholderiales</taxon>
        <taxon>Burkholderiaceae</taxon>
        <taxon>Ralstonia</taxon>
    </lineage>
</organism>
<feature type="transmembrane region" description="Helical" evidence="1">
    <location>
        <begin position="21"/>
        <end position="39"/>
    </location>
</feature>
<dbReference type="RefSeq" id="WP_012762508.1">
    <property type="nucleotide sequence ID" value="NZ_CATWFT010000002.1"/>
</dbReference>
<feature type="transmembrane region" description="Helical" evidence="1">
    <location>
        <begin position="45"/>
        <end position="65"/>
    </location>
</feature>
<reference evidence="3" key="1">
    <citation type="submission" date="2018-06" db="EMBL/GenBank/DDBJ databases">
        <authorList>
            <person name="O'Rourke A."/>
        </authorList>
    </citation>
    <scope>NUCLEOTIDE SEQUENCE</scope>
    <source>
        <strain evidence="3">132550021-3</strain>
    </source>
</reference>
<protein>
    <recommendedName>
        <fullName evidence="6">Transmembrane protein</fullName>
    </recommendedName>
</protein>
<keyword evidence="1" id="KW-0812">Transmembrane</keyword>
<evidence type="ECO:0000313" key="5">
    <source>
        <dbReference type="Proteomes" id="UP001199322"/>
    </source>
</evidence>
<gene>
    <name evidence="3" type="ORF">DEE74_06970</name>
    <name evidence="2" type="ORF">R38712_01229</name>
</gene>
<evidence type="ECO:0000313" key="3">
    <source>
        <dbReference type="EMBL" id="MBX3889602.1"/>
    </source>
</evidence>
<feature type="transmembrane region" description="Helical" evidence="1">
    <location>
        <begin position="138"/>
        <end position="156"/>
    </location>
</feature>
<evidence type="ECO:0000256" key="1">
    <source>
        <dbReference type="SAM" id="Phobius"/>
    </source>
</evidence>
<evidence type="ECO:0008006" key="6">
    <source>
        <dbReference type="Google" id="ProtNLM"/>
    </source>
</evidence>
<comment type="caution">
    <text evidence="3">The sequence shown here is derived from an EMBL/GenBank/DDBJ whole genome shotgun (WGS) entry which is preliminary data.</text>
</comment>
<evidence type="ECO:0000313" key="2">
    <source>
        <dbReference type="EMBL" id="CAJ0722690.1"/>
    </source>
</evidence>
<dbReference type="Proteomes" id="UP001189303">
    <property type="component" value="Unassembled WGS sequence"/>
</dbReference>
<reference evidence="2 4" key="2">
    <citation type="submission" date="2023-07" db="EMBL/GenBank/DDBJ databases">
        <authorList>
            <person name="Peeters C."/>
        </authorList>
    </citation>
    <scope>NUCLEOTIDE SEQUENCE [LARGE SCALE GENOMIC DNA]</scope>
    <source>
        <strain evidence="2 4">R-38712</strain>
    </source>
</reference>
<dbReference type="EMBL" id="CATWFT010000002">
    <property type="protein sequence ID" value="CAJ0722690.1"/>
    <property type="molecule type" value="Genomic_DNA"/>
</dbReference>
<keyword evidence="1" id="KW-1133">Transmembrane helix</keyword>
<accession>A0A2P4RMD3</accession>
<feature type="transmembrane region" description="Helical" evidence="1">
    <location>
        <begin position="77"/>
        <end position="97"/>
    </location>
</feature>
<name>A0A2P4RMD3_RALPI</name>
<feature type="transmembrane region" description="Helical" evidence="1">
    <location>
        <begin position="176"/>
        <end position="194"/>
    </location>
</feature>
<dbReference type="Proteomes" id="UP001199322">
    <property type="component" value="Unassembled WGS sequence"/>
</dbReference>
<dbReference type="EMBL" id="QGBI01000005">
    <property type="protein sequence ID" value="MBX3889602.1"/>
    <property type="molecule type" value="Genomic_DNA"/>
</dbReference>